<reference evidence="1" key="2">
    <citation type="submission" date="2015-06" db="UniProtKB">
        <authorList>
            <consortium name="EnsemblPlants"/>
        </authorList>
    </citation>
    <scope>IDENTIFICATION</scope>
    <source>
        <strain evidence="1">DM1-3 516 R44</strain>
    </source>
</reference>
<sequence>MTNDFEPIRSHTYENTLEEVDLRDTFLYYLFTYDDAHAVEWSMLLEGQIDHLINGGALDPSSWMTFPFDPNSELNCEICVGMPGQNGRHMVGDIVVSFPYARKLFLRFYDPLEGPTLCVGKDSFLDPFSISYSQHDLVDYASYGGRRYLPRVGEVCTFFYYLFAYDEIPSWIKGVLHVDQGVIVVYTCCYDPVLWTSYYFDPGECMKVFEMVGISIVGWYCHVVEKNNHCPCSPSVGLIAMTIEDVWCSLSLSLLG</sequence>
<dbReference type="PaxDb" id="4113-PGSC0003DMT400092677"/>
<dbReference type="InParanoid" id="M1DQB2"/>
<dbReference type="AlphaFoldDB" id="M1DQB2"/>
<organism evidence="1 2">
    <name type="scientific">Solanum tuberosum</name>
    <name type="common">Potato</name>
    <dbReference type="NCBI Taxonomy" id="4113"/>
    <lineage>
        <taxon>Eukaryota</taxon>
        <taxon>Viridiplantae</taxon>
        <taxon>Streptophyta</taxon>
        <taxon>Embryophyta</taxon>
        <taxon>Tracheophyta</taxon>
        <taxon>Spermatophyta</taxon>
        <taxon>Magnoliopsida</taxon>
        <taxon>eudicotyledons</taxon>
        <taxon>Gunneridae</taxon>
        <taxon>Pentapetalae</taxon>
        <taxon>asterids</taxon>
        <taxon>lamiids</taxon>
        <taxon>Solanales</taxon>
        <taxon>Solanaceae</taxon>
        <taxon>Solanoideae</taxon>
        <taxon>Solaneae</taxon>
        <taxon>Solanum</taxon>
    </lineage>
</organism>
<dbReference type="Proteomes" id="UP000011115">
    <property type="component" value="Unassembled WGS sequence"/>
</dbReference>
<evidence type="ECO:0000313" key="1">
    <source>
        <dbReference type="EnsemblPlants" id="PGSC0003DMT400092677"/>
    </source>
</evidence>
<reference evidence="2" key="1">
    <citation type="journal article" date="2011" name="Nature">
        <title>Genome sequence and analysis of the tuber crop potato.</title>
        <authorList>
            <consortium name="The Potato Genome Sequencing Consortium"/>
        </authorList>
    </citation>
    <scope>NUCLEOTIDE SEQUENCE [LARGE SCALE GENOMIC DNA]</scope>
    <source>
        <strain evidence="2">cv. DM1-3 516 R44</strain>
    </source>
</reference>
<evidence type="ECO:0000313" key="2">
    <source>
        <dbReference type="Proteomes" id="UP000011115"/>
    </source>
</evidence>
<dbReference type="Gramene" id="PGSC0003DMT400092677">
    <property type="protein sequence ID" value="PGSC0003DMT400092677"/>
    <property type="gene ID" value="PGSC0003DMG400042248"/>
</dbReference>
<keyword evidence="2" id="KW-1185">Reference proteome</keyword>
<protein>
    <submittedName>
        <fullName evidence="1">Uncharacterized protein</fullName>
    </submittedName>
</protein>
<dbReference type="HOGENOM" id="CLU_1087419_0_0_1"/>
<accession>M1DQB2</accession>
<name>M1DQB2_SOLTU</name>
<proteinExistence type="predicted"/>
<dbReference type="EnsemblPlants" id="PGSC0003DMT400092677">
    <property type="protein sequence ID" value="PGSC0003DMT400092677"/>
    <property type="gene ID" value="PGSC0003DMG400042248"/>
</dbReference>